<dbReference type="Proteomes" id="UP000094769">
    <property type="component" value="Unassembled WGS sequence"/>
</dbReference>
<evidence type="ECO:0000256" key="1">
    <source>
        <dbReference type="PROSITE-ProRule" id="PRU00339"/>
    </source>
</evidence>
<feature type="chain" id="PRO_5030816589" evidence="2">
    <location>
        <begin position="21"/>
        <end position="161"/>
    </location>
</feature>
<evidence type="ECO:0000313" key="4">
    <source>
        <dbReference type="Proteomes" id="UP000094769"/>
    </source>
</evidence>
<dbReference type="PROSITE" id="PS51257">
    <property type="entry name" value="PROKAR_LIPOPROTEIN"/>
    <property type="match status" value="1"/>
</dbReference>
<dbReference type="Gene3D" id="1.25.40.10">
    <property type="entry name" value="Tetratricopeptide repeat domain"/>
    <property type="match status" value="1"/>
</dbReference>
<reference evidence="3 4" key="1">
    <citation type="submission" date="2016-06" db="EMBL/GenBank/DDBJ databases">
        <title>Genome sequence of endosymbiont of Candidatus Endolucinida thiodiazotropha.</title>
        <authorList>
            <person name="Poehlein A."/>
            <person name="Koenig S."/>
            <person name="Heiden S.E."/>
            <person name="Thuermer A."/>
            <person name="Voget S."/>
            <person name="Daniel R."/>
            <person name="Markert S."/>
            <person name="Gros O."/>
            <person name="Schweder T."/>
        </authorList>
    </citation>
    <scope>NUCLEOTIDE SEQUENCE [LARGE SCALE GENOMIC DNA]</scope>
    <source>
        <strain evidence="3 4">COS</strain>
    </source>
</reference>
<dbReference type="PROSITE" id="PS50005">
    <property type="entry name" value="TPR"/>
    <property type="match status" value="1"/>
</dbReference>
<dbReference type="SMART" id="SM00028">
    <property type="entry name" value="TPR"/>
    <property type="match status" value="2"/>
</dbReference>
<dbReference type="Pfam" id="PF13174">
    <property type="entry name" value="TPR_6"/>
    <property type="match status" value="1"/>
</dbReference>
<keyword evidence="2" id="KW-0732">Signal</keyword>
<name>A0A7Z1AEZ0_9GAMM</name>
<evidence type="ECO:0000256" key="2">
    <source>
        <dbReference type="SAM" id="SignalP"/>
    </source>
</evidence>
<dbReference type="SUPFAM" id="SSF48452">
    <property type="entry name" value="TPR-like"/>
    <property type="match status" value="1"/>
</dbReference>
<proteinExistence type="predicted"/>
<accession>A0A7Z1AEZ0</accession>
<keyword evidence="1" id="KW-0802">TPR repeat</keyword>
<gene>
    <name evidence="3" type="primary">ycf3</name>
    <name evidence="3" type="ORF">CODIS_30870</name>
</gene>
<dbReference type="InterPro" id="IPR019734">
    <property type="entry name" value="TPR_rpt"/>
</dbReference>
<organism evidence="3 4">
    <name type="scientific">Candidatus Thiodiazotropha endolucinida</name>
    <dbReference type="NCBI Taxonomy" id="1655433"/>
    <lineage>
        <taxon>Bacteria</taxon>
        <taxon>Pseudomonadati</taxon>
        <taxon>Pseudomonadota</taxon>
        <taxon>Gammaproteobacteria</taxon>
        <taxon>Chromatiales</taxon>
        <taxon>Sedimenticolaceae</taxon>
        <taxon>Candidatus Thiodiazotropha</taxon>
    </lineage>
</organism>
<dbReference type="EMBL" id="MARB01000019">
    <property type="protein sequence ID" value="ODJ86604.1"/>
    <property type="molecule type" value="Genomic_DNA"/>
</dbReference>
<sequence>MLNKAVIQILCALVVITLTACNGTAPKQKAFTNLEIADSAYEQGRWVEAEQHYHAITEIAPNDFYAWFRLGNSRLHQANIEAAIHAYESSLQRDPRQPKPYHNLAEAYLMKAHQSLQRAQNLAEESSYERLAIETKLKKLREIIYKPISDIPSPAKGLIRY</sequence>
<protein>
    <submittedName>
        <fullName evidence="3">Photosystem I assembly protein Ycf3</fullName>
    </submittedName>
</protein>
<dbReference type="InterPro" id="IPR011990">
    <property type="entry name" value="TPR-like_helical_dom_sf"/>
</dbReference>
<feature type="signal peptide" evidence="2">
    <location>
        <begin position="1"/>
        <end position="20"/>
    </location>
</feature>
<comment type="caution">
    <text evidence="3">The sequence shown here is derived from an EMBL/GenBank/DDBJ whole genome shotgun (WGS) entry which is preliminary data.</text>
</comment>
<evidence type="ECO:0000313" key="3">
    <source>
        <dbReference type="EMBL" id="ODJ86604.1"/>
    </source>
</evidence>
<feature type="repeat" description="TPR" evidence="1">
    <location>
        <begin position="64"/>
        <end position="97"/>
    </location>
</feature>
<keyword evidence="4" id="KW-1185">Reference proteome</keyword>
<dbReference type="AlphaFoldDB" id="A0A7Z1AEZ0"/>